<dbReference type="PANTHER" id="PTHR30627">
    <property type="entry name" value="PEPTIDOGLYCAN D,D-TRANSPEPTIDASE"/>
    <property type="match status" value="1"/>
</dbReference>
<dbReference type="Gene3D" id="3.90.1310.10">
    <property type="entry name" value="Penicillin-binding protein 2a (Domain 2)"/>
    <property type="match status" value="1"/>
</dbReference>
<dbReference type="PANTHER" id="PTHR30627:SF24">
    <property type="entry name" value="PENICILLIN-BINDING PROTEIN 4B"/>
    <property type="match status" value="1"/>
</dbReference>
<dbReference type="GO" id="GO:0071555">
    <property type="term" value="P:cell wall organization"/>
    <property type="evidence" value="ECO:0007669"/>
    <property type="project" value="TreeGrafter"/>
</dbReference>
<comment type="caution">
    <text evidence="4">The sequence shown here is derived from an EMBL/GenBank/DDBJ whole genome shotgun (WGS) entry which is preliminary data.</text>
</comment>
<dbReference type="EMBL" id="DSIY01000237">
    <property type="protein sequence ID" value="HEG91778.1"/>
    <property type="molecule type" value="Genomic_DNA"/>
</dbReference>
<evidence type="ECO:0000256" key="1">
    <source>
        <dbReference type="SAM" id="Phobius"/>
    </source>
</evidence>
<feature type="domain" description="Penicillin binding protein A dimerisation" evidence="3">
    <location>
        <begin position="117"/>
        <end position="197"/>
    </location>
</feature>
<name>A0A831WZH8_9BACT</name>
<keyword evidence="1" id="KW-0812">Transmembrane</keyword>
<gene>
    <name evidence="4" type="ORF">ENP34_10125</name>
</gene>
<dbReference type="InterPro" id="IPR054120">
    <property type="entry name" value="PBPA_dimer"/>
</dbReference>
<feature type="domain" description="Penicillin-binding protein transpeptidase" evidence="2">
    <location>
        <begin position="220"/>
        <end position="543"/>
    </location>
</feature>
<feature type="transmembrane region" description="Helical" evidence="1">
    <location>
        <begin position="63"/>
        <end position="81"/>
    </location>
</feature>
<feature type="transmembrane region" description="Helical" evidence="1">
    <location>
        <begin position="32"/>
        <end position="51"/>
    </location>
</feature>
<dbReference type="InterPro" id="IPR050515">
    <property type="entry name" value="Beta-lactam/transpept"/>
</dbReference>
<keyword evidence="1" id="KW-1133">Transmembrane helix</keyword>
<dbReference type="GO" id="GO:0008658">
    <property type="term" value="F:penicillin binding"/>
    <property type="evidence" value="ECO:0007669"/>
    <property type="project" value="InterPro"/>
</dbReference>
<dbReference type="Pfam" id="PF00905">
    <property type="entry name" value="Transpeptidase"/>
    <property type="match status" value="1"/>
</dbReference>
<dbReference type="Gene3D" id="3.40.710.10">
    <property type="entry name" value="DD-peptidase/beta-lactamase superfamily"/>
    <property type="match status" value="1"/>
</dbReference>
<sequence length="548" mass="58937">MSWFIRTAALVAATAIVAYGVATTEDRTDPRWLALLLMLALLWGIALWPSLGRQVRTMDRTMVHVVAAFGVGFLLVGAQLVRVQALDRERIQSRIYSTGTEVVADPRRQALEEESQRGRILASDGTVIAETQMGDDGRPRRVYPFGPAAYLAGYYSPALYGATNLELSYDAALSGRSEARRLREWVDGILNRPTPGYDIVLTIDPELQSQADRLLGGRPGGIVVLDAHTGAVLAMASAPTFDPNQLSVGTTASEEELTAARTYWESLQQSNDGRLVLRPTQGRYPPGSTFKTITLAGALESGLATLDKVYRDEGALTVDSRVIIEQNRPDPNRVSYTLEEGYGYSLNVVFAQLGLELGASRLTEAAQRFGFGEPIPFDLPVAPSALSVSPEHLTSPAGLAETSFGQGQLLVTPLQMALVTAAVVNDGQIAVPRLVDRIQTPAGEVVDQRQPETWRRAMSADTAAQIERAMRWSVEQGYASGAQIPGAIVGGKTGTAEVGDRPPHAWFIGFAGREEPQYVVAVVVENAGSGSEVALPIGKALLEAALQR</sequence>
<dbReference type="GO" id="GO:0071972">
    <property type="term" value="F:peptidoglycan L,D-transpeptidase activity"/>
    <property type="evidence" value="ECO:0007669"/>
    <property type="project" value="TreeGrafter"/>
</dbReference>
<organism evidence="4">
    <name type="scientific">Thermorudis peleae</name>
    <dbReference type="NCBI Taxonomy" id="1382356"/>
    <lineage>
        <taxon>Bacteria</taxon>
        <taxon>Pseudomonadati</taxon>
        <taxon>Thermomicrobiota</taxon>
        <taxon>Thermomicrobia</taxon>
        <taxon>Thermomicrobia incertae sedis</taxon>
        <taxon>Thermorudis</taxon>
    </lineage>
</organism>
<accession>A0A831WZH8</accession>
<reference evidence="4" key="1">
    <citation type="journal article" date="2020" name="mSystems">
        <title>Genome- and Community-Level Interaction Insights into Carbon Utilization and Element Cycling Functions of Hydrothermarchaeota in Hydrothermal Sediment.</title>
        <authorList>
            <person name="Zhou Z."/>
            <person name="Liu Y."/>
            <person name="Xu W."/>
            <person name="Pan J."/>
            <person name="Luo Z.H."/>
            <person name="Li M."/>
        </authorList>
    </citation>
    <scope>NUCLEOTIDE SEQUENCE [LARGE SCALE GENOMIC DNA]</scope>
    <source>
        <strain evidence="4">SpSt-210</strain>
    </source>
</reference>
<evidence type="ECO:0000313" key="4">
    <source>
        <dbReference type="EMBL" id="HEG91778.1"/>
    </source>
</evidence>
<dbReference type="SUPFAM" id="SSF56601">
    <property type="entry name" value="beta-lactamase/transpeptidase-like"/>
    <property type="match status" value="1"/>
</dbReference>
<dbReference type="GO" id="GO:0005886">
    <property type="term" value="C:plasma membrane"/>
    <property type="evidence" value="ECO:0007669"/>
    <property type="project" value="TreeGrafter"/>
</dbReference>
<keyword evidence="1" id="KW-0472">Membrane</keyword>
<dbReference type="AlphaFoldDB" id="A0A831WZH8"/>
<dbReference type="Pfam" id="PF21922">
    <property type="entry name" value="PBP_dimer_2"/>
    <property type="match status" value="1"/>
</dbReference>
<dbReference type="InterPro" id="IPR001460">
    <property type="entry name" value="PCN-bd_Tpept"/>
</dbReference>
<dbReference type="InterPro" id="IPR012338">
    <property type="entry name" value="Beta-lactam/transpept-like"/>
</dbReference>
<proteinExistence type="predicted"/>
<evidence type="ECO:0000259" key="3">
    <source>
        <dbReference type="Pfam" id="PF21922"/>
    </source>
</evidence>
<evidence type="ECO:0000259" key="2">
    <source>
        <dbReference type="Pfam" id="PF00905"/>
    </source>
</evidence>
<protein>
    <submittedName>
        <fullName evidence="4">Penicillin-binding protein 2</fullName>
    </submittedName>
</protein>